<dbReference type="SUPFAM" id="SSF51735">
    <property type="entry name" value="NAD(P)-binding Rossmann-fold domains"/>
    <property type="match status" value="1"/>
</dbReference>
<dbReference type="Gene3D" id="3.40.50.720">
    <property type="entry name" value="NAD(P)-binding Rossmann-like Domain"/>
    <property type="match status" value="1"/>
</dbReference>
<accession>A0ABS5QJM7</accession>
<dbReference type="SUPFAM" id="SSF53223">
    <property type="entry name" value="Aminoacid dehydrogenase-like, N-terminal domain"/>
    <property type="match status" value="1"/>
</dbReference>
<dbReference type="InterPro" id="IPR020630">
    <property type="entry name" value="THF_DH/CycHdrlase_cat_dom"/>
</dbReference>
<keyword evidence="12" id="KW-1185">Reference proteome</keyword>
<dbReference type="GO" id="GO:0004488">
    <property type="term" value="F:methylenetetrahydrofolate dehydrogenase (NADP+) activity"/>
    <property type="evidence" value="ECO:0007669"/>
    <property type="project" value="UniProtKB-EC"/>
</dbReference>
<sequence length="280" mass="30978">MILYGKPVSDLIKEKIIKSNLGKNIYIGILLLSDDLASQTYVNHKKNFGDDVGICVKIFSKENINCENIDEILSLIYQLNNDNNCVGIIVQLPLNNIIEHYKADILSSISSKKDIDGLGGINFGLNLVGKTNFLPATPKSIINILKYYKLDDFEGKKISIIGQSNLIGKPLALEFMKKEAEVFSFNKKIDPRDLAYFCKQSDYIICATGVAGLINSNFVKNDKSQILIDVGFSKKGNKIMGDINFEDVKDKVKAISPVPGGVGPTTIACLFENILELYNN</sequence>
<keyword evidence="6 11" id="KW-0560">Oxidoreductase</keyword>
<keyword evidence="7" id="KW-0486">Methionine biosynthesis</keyword>
<dbReference type="Pfam" id="PF02882">
    <property type="entry name" value="THF_DHG_CYH_C"/>
    <property type="match status" value="1"/>
</dbReference>
<evidence type="ECO:0000256" key="2">
    <source>
        <dbReference type="ARBA" id="ARBA00022563"/>
    </source>
</evidence>
<dbReference type="Pfam" id="PF00763">
    <property type="entry name" value="THF_DHG_CYH"/>
    <property type="match status" value="1"/>
</dbReference>
<dbReference type="RefSeq" id="WP_213347938.1">
    <property type="nucleotide sequence ID" value="NZ_JAEDAM010000001.1"/>
</dbReference>
<dbReference type="PANTHER" id="PTHR48099">
    <property type="entry name" value="C-1-TETRAHYDROFOLATE SYNTHASE, CYTOPLASMIC-RELATED"/>
    <property type="match status" value="1"/>
</dbReference>
<dbReference type="InterPro" id="IPR020631">
    <property type="entry name" value="THF_DH/CycHdrlase_NAD-bd_dom"/>
</dbReference>
<keyword evidence="4" id="KW-0378">Hydrolase</keyword>
<dbReference type="InterPro" id="IPR046346">
    <property type="entry name" value="Aminoacid_DH-like_N_sf"/>
</dbReference>
<keyword evidence="3" id="KW-0658">Purine biosynthesis</keyword>
<feature type="domain" description="Tetrahydrofolate dehydrogenase/cyclohydrolase NAD(P)-binding" evidence="10">
    <location>
        <begin position="135"/>
        <end position="278"/>
    </location>
</feature>
<dbReference type="PRINTS" id="PR00085">
    <property type="entry name" value="THFDHDRGNASE"/>
</dbReference>
<proteinExistence type="predicted"/>
<evidence type="ECO:0000256" key="6">
    <source>
        <dbReference type="ARBA" id="ARBA00023002"/>
    </source>
</evidence>
<evidence type="ECO:0000259" key="10">
    <source>
        <dbReference type="Pfam" id="PF02882"/>
    </source>
</evidence>
<organism evidence="11 12">
    <name type="scientific">Candidatus Vampirococcus lugosii</name>
    <dbReference type="NCBI Taxonomy" id="2789015"/>
    <lineage>
        <taxon>Bacteria</taxon>
        <taxon>Candidatus Absconditibacteriota</taxon>
        <taxon>Vampirococcus</taxon>
    </lineage>
</organism>
<keyword evidence="7" id="KW-0028">Amino-acid biosynthesis</keyword>
<keyword evidence="5" id="KW-0521">NADP</keyword>
<dbReference type="Gene3D" id="3.40.50.10860">
    <property type="entry name" value="Leucine Dehydrogenase, chain A, domain 1"/>
    <property type="match status" value="1"/>
</dbReference>
<evidence type="ECO:0000256" key="1">
    <source>
        <dbReference type="ARBA" id="ARBA00004777"/>
    </source>
</evidence>
<protein>
    <submittedName>
        <fullName evidence="11">Bifunctional 5,10-methylene-tetrahydrofolate dehydrogenase/ 5,10-methylene-tetrahydrofolate cyclohydrolase</fullName>
        <ecNumber evidence="11">1.5.1.5</ecNumber>
    </submittedName>
</protein>
<dbReference type="InterPro" id="IPR036291">
    <property type="entry name" value="NAD(P)-bd_dom_sf"/>
</dbReference>
<dbReference type="EMBL" id="JAEDAM010000001">
    <property type="protein sequence ID" value="MBS8121428.1"/>
    <property type="molecule type" value="Genomic_DNA"/>
</dbReference>
<dbReference type="InterPro" id="IPR000672">
    <property type="entry name" value="THF_DH/CycHdrlase"/>
</dbReference>
<feature type="domain" description="Tetrahydrofolate dehydrogenase/cyclohydrolase catalytic" evidence="9">
    <location>
        <begin position="5"/>
        <end position="116"/>
    </location>
</feature>
<evidence type="ECO:0000313" key="12">
    <source>
        <dbReference type="Proteomes" id="UP000680365"/>
    </source>
</evidence>
<keyword evidence="2" id="KW-0554">One-carbon metabolism</keyword>
<name>A0ABS5QJM7_9BACT</name>
<dbReference type="Proteomes" id="UP000680365">
    <property type="component" value="Unassembled WGS sequence"/>
</dbReference>
<evidence type="ECO:0000313" key="11">
    <source>
        <dbReference type="EMBL" id="MBS8121428.1"/>
    </source>
</evidence>
<comment type="pathway">
    <text evidence="1">One-carbon metabolism; tetrahydrofolate interconversion.</text>
</comment>
<keyword evidence="8" id="KW-0511">Multifunctional enzyme</keyword>
<comment type="caution">
    <text evidence="11">The sequence shown here is derived from an EMBL/GenBank/DDBJ whole genome shotgun (WGS) entry which is preliminary data.</text>
</comment>
<dbReference type="PANTHER" id="PTHR48099:SF5">
    <property type="entry name" value="C-1-TETRAHYDROFOLATE SYNTHASE, CYTOPLASMIC"/>
    <property type="match status" value="1"/>
</dbReference>
<reference evidence="11 12" key="1">
    <citation type="journal article" date="2021" name="Nat. Commun.">
        <title>Reductive evolution and unique predatory mode in the CPR bacterium Vampirococcus lugosii.</title>
        <authorList>
            <person name="Moreira D."/>
            <person name="Zivanovic Y."/>
            <person name="Lopez-Archilla A.I."/>
            <person name="Iniesto M."/>
            <person name="Lopez-Garcia P."/>
        </authorList>
    </citation>
    <scope>NUCLEOTIDE SEQUENCE [LARGE SCALE GENOMIC DNA]</scope>
    <source>
        <strain evidence="11">Chiprana</strain>
    </source>
</reference>
<evidence type="ECO:0000256" key="5">
    <source>
        <dbReference type="ARBA" id="ARBA00022857"/>
    </source>
</evidence>
<evidence type="ECO:0000256" key="3">
    <source>
        <dbReference type="ARBA" id="ARBA00022755"/>
    </source>
</evidence>
<evidence type="ECO:0000256" key="4">
    <source>
        <dbReference type="ARBA" id="ARBA00022801"/>
    </source>
</evidence>
<evidence type="ECO:0000259" key="9">
    <source>
        <dbReference type="Pfam" id="PF00763"/>
    </source>
</evidence>
<evidence type="ECO:0000256" key="7">
    <source>
        <dbReference type="ARBA" id="ARBA00023167"/>
    </source>
</evidence>
<dbReference type="EC" id="1.5.1.5" evidence="11"/>
<gene>
    <name evidence="11" type="ORF">VAMP_2n152</name>
</gene>
<evidence type="ECO:0000256" key="8">
    <source>
        <dbReference type="ARBA" id="ARBA00023268"/>
    </source>
</evidence>